<comment type="caution">
    <text evidence="1">The sequence shown here is derived from an EMBL/GenBank/DDBJ whole genome shotgun (WGS) entry which is preliminary data.</text>
</comment>
<dbReference type="EMBL" id="BMAT01011495">
    <property type="protein sequence ID" value="GFR73841.1"/>
    <property type="molecule type" value="Genomic_DNA"/>
</dbReference>
<organism evidence="1 2">
    <name type="scientific">Elysia marginata</name>
    <dbReference type="NCBI Taxonomy" id="1093978"/>
    <lineage>
        <taxon>Eukaryota</taxon>
        <taxon>Metazoa</taxon>
        <taxon>Spiralia</taxon>
        <taxon>Lophotrochozoa</taxon>
        <taxon>Mollusca</taxon>
        <taxon>Gastropoda</taxon>
        <taxon>Heterobranchia</taxon>
        <taxon>Euthyneura</taxon>
        <taxon>Panpulmonata</taxon>
        <taxon>Sacoglossa</taxon>
        <taxon>Placobranchoidea</taxon>
        <taxon>Plakobranchidae</taxon>
        <taxon>Elysia</taxon>
    </lineage>
</organism>
<protein>
    <submittedName>
        <fullName evidence="1">Uncharacterized protein</fullName>
    </submittedName>
</protein>
<dbReference type="Proteomes" id="UP000762676">
    <property type="component" value="Unassembled WGS sequence"/>
</dbReference>
<evidence type="ECO:0000313" key="2">
    <source>
        <dbReference type="Proteomes" id="UP000762676"/>
    </source>
</evidence>
<sequence length="87" mass="9891">MSGVRRHVDLGSSGHRFIASHDKHRSHSSLMLLAVVRSSLRLRMAGSRGHVGEDWCRTLQRRELRDANLQNMILQLSVADPRHVKTV</sequence>
<accession>A0AAV4FLN0</accession>
<dbReference type="AlphaFoldDB" id="A0AAV4FLN0"/>
<evidence type="ECO:0000313" key="1">
    <source>
        <dbReference type="EMBL" id="GFR73841.1"/>
    </source>
</evidence>
<proteinExistence type="predicted"/>
<name>A0AAV4FLN0_9GAST</name>
<reference evidence="1 2" key="1">
    <citation type="journal article" date="2021" name="Elife">
        <title>Chloroplast acquisition without the gene transfer in kleptoplastic sea slugs, Plakobranchus ocellatus.</title>
        <authorList>
            <person name="Maeda T."/>
            <person name="Takahashi S."/>
            <person name="Yoshida T."/>
            <person name="Shimamura S."/>
            <person name="Takaki Y."/>
            <person name="Nagai Y."/>
            <person name="Toyoda A."/>
            <person name="Suzuki Y."/>
            <person name="Arimoto A."/>
            <person name="Ishii H."/>
            <person name="Satoh N."/>
            <person name="Nishiyama T."/>
            <person name="Hasebe M."/>
            <person name="Maruyama T."/>
            <person name="Minagawa J."/>
            <person name="Obokata J."/>
            <person name="Shigenobu S."/>
        </authorList>
    </citation>
    <scope>NUCLEOTIDE SEQUENCE [LARGE SCALE GENOMIC DNA]</scope>
</reference>
<keyword evidence="2" id="KW-1185">Reference proteome</keyword>
<gene>
    <name evidence="1" type="ORF">ElyMa_005740000</name>
</gene>